<name>I4A1J5_ORNRL</name>
<sequence>MKKGFWFIFFVSFFMVSCGIEAIYGIKGNGNVVERNYDLSRFQKLDMLGSMDVVYYKSNSYRATVVVDENIQPYVLVEEGNNTLRLKMKPGSFSYKKLLIKVYAPDLSSVDLIGSGDFKANDKITANKFWGAVSGSGNFRGTLDCEKVEMAISGSGDVKVGGKTQDLNVRISGSGNFNGKSLQSENANIKVSGSGDVTVFATESLDAVVSGSGDVRYLGNPRLNTKTSGSGSIHKL</sequence>
<dbReference type="PANTHER" id="PTHR39200:SF1">
    <property type="entry name" value="AUTO-TRANSPORTER ADHESIN HEAD GIN DOMAIN-CONTAINING PROTEIN-RELATED"/>
    <property type="match status" value="1"/>
</dbReference>
<dbReference type="GeneID" id="71569737"/>
<proteinExistence type="predicted"/>
<accession>I4A1J5</accession>
<dbReference type="RefSeq" id="WP_014791354.1">
    <property type="nucleotide sequence ID" value="NC_018016.1"/>
</dbReference>
<dbReference type="PANTHER" id="PTHR39200">
    <property type="entry name" value="HYPOTHETICAL EXPORTED PROTEIN"/>
    <property type="match status" value="1"/>
</dbReference>
<dbReference type="EMBL" id="CP003283">
    <property type="protein sequence ID" value="AFL97829.1"/>
    <property type="molecule type" value="Genomic_DNA"/>
</dbReference>
<evidence type="ECO:0000313" key="2">
    <source>
        <dbReference type="EMBL" id="AFL97829.1"/>
    </source>
</evidence>
<dbReference type="eggNOG" id="COG3595">
    <property type="taxonomic scope" value="Bacteria"/>
</dbReference>
<evidence type="ECO:0000259" key="1">
    <source>
        <dbReference type="Pfam" id="PF10988"/>
    </source>
</evidence>
<dbReference type="PROSITE" id="PS51257">
    <property type="entry name" value="PROKAR_LIPOPROTEIN"/>
    <property type="match status" value="1"/>
</dbReference>
<dbReference type="InterPro" id="IPR021255">
    <property type="entry name" value="DUF2807"/>
</dbReference>
<protein>
    <recommendedName>
        <fullName evidence="1">Putative auto-transporter adhesin head GIN domain-containing protein</fullName>
    </recommendedName>
</protein>
<keyword evidence="3" id="KW-1185">Reference proteome</keyword>
<gene>
    <name evidence="2" type="ordered locus">Ornrh_1673</name>
</gene>
<dbReference type="AlphaFoldDB" id="I4A1J5"/>
<organism evidence="2 3">
    <name type="scientific">Ornithobacterium rhinotracheale (strain ATCC 51463 / DSM 15997 / CCUG 23171 / CIP 104009 / LMG 9086)</name>
    <dbReference type="NCBI Taxonomy" id="867902"/>
    <lineage>
        <taxon>Bacteria</taxon>
        <taxon>Pseudomonadati</taxon>
        <taxon>Bacteroidota</taxon>
        <taxon>Flavobacteriia</taxon>
        <taxon>Flavobacteriales</taxon>
        <taxon>Weeksellaceae</taxon>
        <taxon>Ornithobacterium</taxon>
    </lineage>
</organism>
<feature type="domain" description="Putative auto-transporter adhesin head GIN" evidence="1">
    <location>
        <begin position="42"/>
        <end position="221"/>
    </location>
</feature>
<dbReference type="STRING" id="867902.Ornrh_1673"/>
<dbReference type="Gene3D" id="2.160.20.120">
    <property type="match status" value="1"/>
</dbReference>
<dbReference type="KEGG" id="orh:Ornrh_1673"/>
<reference evidence="2 3" key="1">
    <citation type="submission" date="2012-06" db="EMBL/GenBank/DDBJ databases">
        <title>The complete genome of Ornithobacterium rhinotracheale DSM 15997.</title>
        <authorList>
            <consortium name="US DOE Joint Genome Institute (JGI-PGF)"/>
            <person name="Lucas S."/>
            <person name="Copeland A."/>
            <person name="Lapidus A."/>
            <person name="Goodwin L."/>
            <person name="Pitluck S."/>
            <person name="Peters L."/>
            <person name="Mikhailova N."/>
            <person name="Teshima H."/>
            <person name="Kyrpides N."/>
            <person name="Mavromatis K."/>
            <person name="Pagani I."/>
            <person name="Ivanova N."/>
            <person name="Ovchinnikova G."/>
            <person name="Zeytun A."/>
            <person name="Detter J.C."/>
            <person name="Han C."/>
            <person name="Land M."/>
            <person name="Hauser L."/>
            <person name="Markowitz V."/>
            <person name="Cheng J.-F."/>
            <person name="Hugenholtz P."/>
            <person name="Woyke T."/>
            <person name="Wu D."/>
            <person name="Lang E."/>
            <person name="Kopitz M."/>
            <person name="Brambilla E."/>
            <person name="Klenk H.-P."/>
            <person name="Eisen J.A."/>
        </authorList>
    </citation>
    <scope>NUCLEOTIDE SEQUENCE [LARGE SCALE GENOMIC DNA]</scope>
    <source>
        <strain evidence="3">ATCC 51463 / DSM 15997 / CCUG 23171 / LMG 9086</strain>
    </source>
</reference>
<dbReference type="Pfam" id="PF10988">
    <property type="entry name" value="DUF2807"/>
    <property type="match status" value="1"/>
</dbReference>
<dbReference type="HOGENOM" id="CLU_072746_2_0_10"/>
<dbReference type="GeneID" id="97258291"/>
<dbReference type="Proteomes" id="UP000006051">
    <property type="component" value="Chromosome"/>
</dbReference>
<evidence type="ECO:0000313" key="3">
    <source>
        <dbReference type="Proteomes" id="UP000006051"/>
    </source>
</evidence>